<dbReference type="Proteomes" id="UP000199062">
    <property type="component" value="Unassembled WGS sequence"/>
</dbReference>
<feature type="transmembrane region" description="Helical" evidence="1">
    <location>
        <begin position="6"/>
        <end position="25"/>
    </location>
</feature>
<keyword evidence="1" id="KW-0472">Membrane</keyword>
<organism evidence="2 3">
    <name type="scientific">Halomicrobium zhouii</name>
    <dbReference type="NCBI Taxonomy" id="767519"/>
    <lineage>
        <taxon>Archaea</taxon>
        <taxon>Methanobacteriati</taxon>
        <taxon>Methanobacteriota</taxon>
        <taxon>Stenosarchaea group</taxon>
        <taxon>Halobacteria</taxon>
        <taxon>Halobacteriales</taxon>
        <taxon>Haloarculaceae</taxon>
        <taxon>Halomicrobium</taxon>
    </lineage>
</organism>
<proteinExistence type="predicted"/>
<evidence type="ECO:0000313" key="2">
    <source>
        <dbReference type="EMBL" id="SFR85797.1"/>
    </source>
</evidence>
<keyword evidence="1" id="KW-1133">Transmembrane helix</keyword>
<accession>A0A1I6K3N1</accession>
<feature type="transmembrane region" description="Helical" evidence="1">
    <location>
        <begin position="37"/>
        <end position="55"/>
    </location>
</feature>
<evidence type="ECO:0000256" key="1">
    <source>
        <dbReference type="SAM" id="Phobius"/>
    </source>
</evidence>
<evidence type="ECO:0000313" key="3">
    <source>
        <dbReference type="Proteomes" id="UP000199062"/>
    </source>
</evidence>
<gene>
    <name evidence="2" type="ORF">SAMN05216559_0137</name>
</gene>
<sequence length="64" mass="7199">MGFIDYLLHLGIDAVLVILGIFSLFTAASFFYQRNTIMAIVLLGIAGILFLFVRYRNVHSDPGY</sequence>
<keyword evidence="3" id="KW-1185">Reference proteome</keyword>
<protein>
    <submittedName>
        <fullName evidence="2">Uncharacterized protein</fullName>
    </submittedName>
</protein>
<keyword evidence="1" id="KW-0812">Transmembrane</keyword>
<dbReference type="EMBL" id="FOZK01000001">
    <property type="protein sequence ID" value="SFR85797.1"/>
    <property type="molecule type" value="Genomic_DNA"/>
</dbReference>
<reference evidence="2 3" key="1">
    <citation type="submission" date="2016-10" db="EMBL/GenBank/DDBJ databases">
        <authorList>
            <person name="de Groot N.N."/>
        </authorList>
    </citation>
    <scope>NUCLEOTIDE SEQUENCE [LARGE SCALE GENOMIC DNA]</scope>
    <source>
        <strain evidence="2 3">CGMCC 1.10457</strain>
    </source>
</reference>
<name>A0A1I6K3N1_9EURY</name>
<dbReference type="AlphaFoldDB" id="A0A1I6K3N1"/>